<protein>
    <submittedName>
        <fullName evidence="2">Uncharacterized protein</fullName>
    </submittedName>
</protein>
<dbReference type="Proteomes" id="UP001352852">
    <property type="component" value="Unassembled WGS sequence"/>
</dbReference>
<name>A0ABU7DGG3_9TELE</name>
<comment type="caution">
    <text evidence="2">The sequence shown here is derived from an EMBL/GenBank/DDBJ whole genome shotgun (WGS) entry which is preliminary data.</text>
</comment>
<gene>
    <name evidence="2" type="ORF">CHARACLAT_012273</name>
</gene>
<accession>A0ABU7DGG3</accession>
<dbReference type="EMBL" id="JAHUTJ010025436">
    <property type="protein sequence ID" value="MED6274016.1"/>
    <property type="molecule type" value="Genomic_DNA"/>
</dbReference>
<feature type="region of interest" description="Disordered" evidence="1">
    <location>
        <begin position="1"/>
        <end position="28"/>
    </location>
</feature>
<sequence>MIRTVRKSGQTVAARLRQHGQPRERTGISHTPDIELFIRAAPESSWQFQLKLRSQLNTTVCPNMLLLFKD</sequence>
<proteinExistence type="predicted"/>
<evidence type="ECO:0000256" key="1">
    <source>
        <dbReference type="SAM" id="MobiDB-lite"/>
    </source>
</evidence>
<organism evidence="2 3">
    <name type="scientific">Characodon lateralis</name>
    <dbReference type="NCBI Taxonomy" id="208331"/>
    <lineage>
        <taxon>Eukaryota</taxon>
        <taxon>Metazoa</taxon>
        <taxon>Chordata</taxon>
        <taxon>Craniata</taxon>
        <taxon>Vertebrata</taxon>
        <taxon>Euteleostomi</taxon>
        <taxon>Actinopterygii</taxon>
        <taxon>Neopterygii</taxon>
        <taxon>Teleostei</taxon>
        <taxon>Neoteleostei</taxon>
        <taxon>Acanthomorphata</taxon>
        <taxon>Ovalentaria</taxon>
        <taxon>Atherinomorphae</taxon>
        <taxon>Cyprinodontiformes</taxon>
        <taxon>Goodeidae</taxon>
        <taxon>Characodon</taxon>
    </lineage>
</organism>
<evidence type="ECO:0000313" key="3">
    <source>
        <dbReference type="Proteomes" id="UP001352852"/>
    </source>
</evidence>
<reference evidence="2 3" key="1">
    <citation type="submission" date="2021-06" db="EMBL/GenBank/DDBJ databases">
        <authorList>
            <person name="Palmer J.M."/>
        </authorList>
    </citation>
    <scope>NUCLEOTIDE SEQUENCE [LARGE SCALE GENOMIC DNA]</scope>
    <source>
        <strain evidence="2 3">CL_MEX2019</strain>
        <tissue evidence="2">Muscle</tissue>
    </source>
</reference>
<evidence type="ECO:0000313" key="2">
    <source>
        <dbReference type="EMBL" id="MED6274016.1"/>
    </source>
</evidence>
<keyword evidence="3" id="KW-1185">Reference proteome</keyword>